<accession>A0ABY3EE61</accession>
<sequence length="290" mass="32905">MDYRFALIDSGQQMRFHRRLDRAGAMYLSLFAGYPEESLLDMAPLLIDLNRDDELGKNLLTAAERLGKLKPCVNLLFASLPMDELAAHLRQFHLAELSNGREMIVRWYDGRILPAWLEILGADQRALFTQHVSAWTYFDRFGEPQQLPLPAAGATEPPPAPIRLDDNQLSALMSACEADMMIADLREVNRDELRSVPYRTLYPFVQEHLLVARQHGLTARPDRLQLLTLALHTSGRYVDHPQVAQRLSMPAHAHEETFENWIAGLGQDVFDTASPLWDTIDDNQEASHAP</sequence>
<organism evidence="2 3">
    <name type="scientific">Cupriavidus campinensis</name>
    <dbReference type="NCBI Taxonomy" id="151783"/>
    <lineage>
        <taxon>Bacteria</taxon>
        <taxon>Pseudomonadati</taxon>
        <taxon>Pseudomonadota</taxon>
        <taxon>Betaproteobacteria</taxon>
        <taxon>Burkholderiales</taxon>
        <taxon>Burkholderiaceae</taxon>
        <taxon>Cupriavidus</taxon>
    </lineage>
</organism>
<keyword evidence="3" id="KW-1185">Reference proteome</keyword>
<evidence type="ECO:0000313" key="2">
    <source>
        <dbReference type="EMBL" id="TSP09193.1"/>
    </source>
</evidence>
<feature type="domain" description="DUF4123" evidence="1">
    <location>
        <begin position="5"/>
        <end position="126"/>
    </location>
</feature>
<evidence type="ECO:0000313" key="3">
    <source>
        <dbReference type="Proteomes" id="UP000318943"/>
    </source>
</evidence>
<comment type="caution">
    <text evidence="2">The sequence shown here is derived from an EMBL/GenBank/DDBJ whole genome shotgun (WGS) entry which is preliminary data.</text>
</comment>
<dbReference type="EMBL" id="VCIZ01000034">
    <property type="protein sequence ID" value="TSP09193.1"/>
    <property type="molecule type" value="Genomic_DNA"/>
</dbReference>
<name>A0ABY3EE61_9BURK</name>
<protein>
    <submittedName>
        <fullName evidence="2">DUF4123 domain-containing protein</fullName>
    </submittedName>
</protein>
<evidence type="ECO:0000259" key="1">
    <source>
        <dbReference type="Pfam" id="PF13503"/>
    </source>
</evidence>
<gene>
    <name evidence="2" type="ORF">FGG12_28890</name>
</gene>
<dbReference type="RefSeq" id="WP_144203588.1">
    <property type="nucleotide sequence ID" value="NZ_VCIZ01000034.1"/>
</dbReference>
<proteinExistence type="predicted"/>
<reference evidence="2 3" key="1">
    <citation type="submission" date="2019-05" db="EMBL/GenBank/DDBJ databases">
        <title>Whole genome sequence analysis of Cupriavidus campinensis S14E4C strain.</title>
        <authorList>
            <person name="Abbaszade G."/>
            <person name="Szabo A."/>
            <person name="Toumi M."/>
            <person name="Toth E."/>
        </authorList>
    </citation>
    <scope>NUCLEOTIDE SEQUENCE [LARGE SCALE GENOMIC DNA]</scope>
    <source>
        <strain evidence="2 3">S14E4C</strain>
    </source>
</reference>
<dbReference type="Proteomes" id="UP000318943">
    <property type="component" value="Unassembled WGS sequence"/>
</dbReference>
<dbReference type="Pfam" id="PF13503">
    <property type="entry name" value="DUF4123"/>
    <property type="match status" value="1"/>
</dbReference>
<dbReference type="InterPro" id="IPR025391">
    <property type="entry name" value="DUF4123"/>
</dbReference>